<dbReference type="AlphaFoldDB" id="A0A565BU32"/>
<dbReference type="EMBL" id="CABITT030000005">
    <property type="protein sequence ID" value="VVB04881.1"/>
    <property type="molecule type" value="Genomic_DNA"/>
</dbReference>
<keyword evidence="3" id="KW-1185">Reference proteome</keyword>
<keyword evidence="1" id="KW-1133">Transmembrane helix</keyword>
<accession>A0A565BU32</accession>
<keyword evidence="1" id="KW-0812">Transmembrane</keyword>
<organism evidence="2 3">
    <name type="scientific">Arabis nemorensis</name>
    <dbReference type="NCBI Taxonomy" id="586526"/>
    <lineage>
        <taxon>Eukaryota</taxon>
        <taxon>Viridiplantae</taxon>
        <taxon>Streptophyta</taxon>
        <taxon>Embryophyta</taxon>
        <taxon>Tracheophyta</taxon>
        <taxon>Spermatophyta</taxon>
        <taxon>Magnoliopsida</taxon>
        <taxon>eudicotyledons</taxon>
        <taxon>Gunneridae</taxon>
        <taxon>Pentapetalae</taxon>
        <taxon>rosids</taxon>
        <taxon>malvids</taxon>
        <taxon>Brassicales</taxon>
        <taxon>Brassicaceae</taxon>
        <taxon>Arabideae</taxon>
        <taxon>Arabis</taxon>
    </lineage>
</organism>
<gene>
    <name evidence="2" type="ORF">ANE_LOCUS15325</name>
</gene>
<reference evidence="2" key="1">
    <citation type="submission" date="2019-07" db="EMBL/GenBank/DDBJ databases">
        <authorList>
            <person name="Dittberner H."/>
        </authorList>
    </citation>
    <scope>NUCLEOTIDE SEQUENCE [LARGE SCALE GENOMIC DNA]</scope>
</reference>
<evidence type="ECO:0000256" key="1">
    <source>
        <dbReference type="SAM" id="Phobius"/>
    </source>
</evidence>
<evidence type="ECO:0000313" key="2">
    <source>
        <dbReference type="EMBL" id="VVB04881.1"/>
    </source>
</evidence>
<protein>
    <submittedName>
        <fullName evidence="2">Uncharacterized protein</fullName>
    </submittedName>
</protein>
<evidence type="ECO:0000313" key="3">
    <source>
        <dbReference type="Proteomes" id="UP000489600"/>
    </source>
</evidence>
<name>A0A565BU32_9BRAS</name>
<sequence>MLGDAKAPVRRGFAVARLIFLVKALVVHASTAISLVPLDGDLVFLDWAHGLVPFGWPYVRNWLLL</sequence>
<keyword evidence="1" id="KW-0472">Membrane</keyword>
<proteinExistence type="predicted"/>
<feature type="transmembrane region" description="Helical" evidence="1">
    <location>
        <begin position="12"/>
        <end position="36"/>
    </location>
</feature>
<dbReference type="Proteomes" id="UP000489600">
    <property type="component" value="Unassembled WGS sequence"/>
</dbReference>
<comment type="caution">
    <text evidence="2">The sequence shown here is derived from an EMBL/GenBank/DDBJ whole genome shotgun (WGS) entry which is preliminary data.</text>
</comment>